<organism evidence="1 2">
    <name type="scientific">Parageobacillus thermoglucosidasius</name>
    <name type="common">Geobacillus thermoglucosidasius</name>
    <dbReference type="NCBI Taxonomy" id="1426"/>
    <lineage>
        <taxon>Bacteria</taxon>
        <taxon>Bacillati</taxon>
        <taxon>Bacillota</taxon>
        <taxon>Bacilli</taxon>
        <taxon>Bacillales</taxon>
        <taxon>Anoxybacillaceae</taxon>
        <taxon>Parageobacillus</taxon>
    </lineage>
</organism>
<sequence length="78" mass="8976">MKSNPTVLDRWESIIHLISVFGCVIEPIMKAFTDYGESGYANMCSPVIFSRKPAKQRESKDFKIRKMSLFCFNNSFMG</sequence>
<protein>
    <submittedName>
        <fullName evidence="1">Uncharacterized protein</fullName>
    </submittedName>
</protein>
<reference evidence="1" key="1">
    <citation type="submission" date="2020-10" db="EMBL/GenBank/DDBJ databases">
        <authorList>
            <person name="Delgado J.A."/>
            <person name="Gonzalez J.M."/>
        </authorList>
    </citation>
    <scope>NUCLEOTIDE SEQUENCE</scope>
    <source>
        <strain evidence="1">23.6</strain>
    </source>
</reference>
<accession>A0AB38QXR8</accession>
<dbReference type="AlphaFoldDB" id="A0AB38QXR8"/>
<evidence type="ECO:0000313" key="2">
    <source>
        <dbReference type="Proteomes" id="UP001058458"/>
    </source>
</evidence>
<evidence type="ECO:0000313" key="1">
    <source>
        <dbReference type="EMBL" id="UOE76198.1"/>
    </source>
</evidence>
<dbReference type="Proteomes" id="UP001058458">
    <property type="component" value="Chromosome"/>
</dbReference>
<dbReference type="EMBL" id="CP063414">
    <property type="protein sequence ID" value="UOE76198.1"/>
    <property type="molecule type" value="Genomic_DNA"/>
</dbReference>
<name>A0AB38QXR8_PARTM</name>
<gene>
    <name evidence="1" type="ORF">IMI45_18375</name>
</gene>
<dbReference type="PROSITE" id="PS51257">
    <property type="entry name" value="PROKAR_LIPOPROTEIN"/>
    <property type="match status" value="1"/>
</dbReference>
<proteinExistence type="predicted"/>